<keyword evidence="1" id="KW-1133">Transmembrane helix</keyword>
<proteinExistence type="predicted"/>
<keyword evidence="1" id="KW-0812">Transmembrane</keyword>
<accession>A0A9W4A852</accession>
<geneLocation type="plasmid" evidence="3">
    <name>pKK1 DNA</name>
</geneLocation>
<protein>
    <submittedName>
        <fullName evidence="2">Uncharacterized protein</fullName>
    </submittedName>
</protein>
<sequence>MLCLFKIKNALLKIRLKLTNLLGIICITIYLGEINIEGIQGIFQKIYLKF</sequence>
<evidence type="ECO:0000256" key="1">
    <source>
        <dbReference type="SAM" id="Phobius"/>
    </source>
</evidence>
<keyword evidence="2" id="KW-0614">Plasmid</keyword>
<evidence type="ECO:0000313" key="2">
    <source>
        <dbReference type="EMBL" id="BAR87157.1"/>
    </source>
</evidence>
<organism evidence="2 3">
    <name type="scientific">Bacillus thuringiensis subsp. tolworthi</name>
    <dbReference type="NCBI Taxonomy" id="1442"/>
    <lineage>
        <taxon>Bacteria</taxon>
        <taxon>Bacillati</taxon>
        <taxon>Bacillota</taxon>
        <taxon>Bacilli</taxon>
        <taxon>Bacillales</taxon>
        <taxon>Bacillaceae</taxon>
        <taxon>Bacillus</taxon>
        <taxon>Bacillus cereus group</taxon>
    </lineage>
</organism>
<dbReference type="Proteomes" id="UP000055316">
    <property type="component" value="Plasmid pKK1"/>
</dbReference>
<keyword evidence="1" id="KW-0472">Membrane</keyword>
<name>A0A9W4A852_BACTO</name>
<evidence type="ECO:0000313" key="3">
    <source>
        <dbReference type="Proteomes" id="UP000055316"/>
    </source>
</evidence>
<dbReference type="EMBL" id="AP014865">
    <property type="protein sequence ID" value="BAR87157.1"/>
    <property type="molecule type" value="Genomic_DNA"/>
</dbReference>
<reference evidence="2 3" key="1">
    <citation type="submission" date="2015-05" db="EMBL/GenBank/DDBJ databases">
        <title>Whole genome sequence of Bacillus thuringiensis serovar tolworthi Pasteur Institute Standard strain.</title>
        <authorList>
            <person name="Kanda K."/>
            <person name="Nakashima K."/>
            <person name="Nagano Y."/>
        </authorList>
    </citation>
    <scope>NUCLEOTIDE SEQUENCE [LARGE SCALE GENOMIC DNA]</scope>
    <source>
        <strain evidence="2 3">Pasteur Institute Standard strain</strain>
        <plasmid evidence="3">pKK1 DNA</plasmid>
    </source>
</reference>
<feature type="transmembrane region" description="Helical" evidence="1">
    <location>
        <begin position="21"/>
        <end position="43"/>
    </location>
</feature>
<gene>
    <name evidence="2" type="ORF">KNN_06422</name>
</gene>
<dbReference type="AlphaFoldDB" id="A0A9W4A852"/>